<dbReference type="EMBL" id="JARLKZ010000033">
    <property type="protein sequence ID" value="MEC0244078.1"/>
    <property type="molecule type" value="Genomic_DNA"/>
</dbReference>
<feature type="signal peptide" evidence="1">
    <location>
        <begin position="1"/>
        <end position="26"/>
    </location>
</feature>
<keyword evidence="1" id="KW-0732">Signal</keyword>
<reference evidence="2 3" key="1">
    <citation type="submission" date="2023-03" db="EMBL/GenBank/DDBJ databases">
        <title>Bacillus Genome Sequencing.</title>
        <authorList>
            <person name="Dunlap C."/>
        </authorList>
    </citation>
    <scope>NUCLEOTIDE SEQUENCE [LARGE SCALE GENOMIC DNA]</scope>
    <source>
        <strain evidence="2 3">BD-525</strain>
    </source>
</reference>
<evidence type="ECO:0000256" key="1">
    <source>
        <dbReference type="SAM" id="SignalP"/>
    </source>
</evidence>
<keyword evidence="3" id="KW-1185">Reference proteome</keyword>
<feature type="chain" id="PRO_5047220389" description="Lipoprotein" evidence="1">
    <location>
        <begin position="27"/>
        <end position="46"/>
    </location>
</feature>
<protein>
    <recommendedName>
        <fullName evidence="4">Lipoprotein</fullName>
    </recommendedName>
</protein>
<gene>
    <name evidence="2" type="ORF">P4H66_30145</name>
</gene>
<comment type="caution">
    <text evidence="2">The sequence shown here is derived from an EMBL/GenBank/DDBJ whole genome shotgun (WGS) entry which is preliminary data.</text>
</comment>
<dbReference type="RefSeq" id="WP_168929067.1">
    <property type="nucleotide sequence ID" value="NZ_JARLKZ010000033.1"/>
</dbReference>
<evidence type="ECO:0000313" key="3">
    <source>
        <dbReference type="Proteomes" id="UP001344632"/>
    </source>
</evidence>
<evidence type="ECO:0008006" key="4">
    <source>
        <dbReference type="Google" id="ProtNLM"/>
    </source>
</evidence>
<sequence length="46" mass="4767">MKTKSTHSVVAAVLTFSILIVNCAEARRAADAASSSTYKPSKGLSP</sequence>
<evidence type="ECO:0000313" key="2">
    <source>
        <dbReference type="EMBL" id="MEC0244078.1"/>
    </source>
</evidence>
<organism evidence="2 3">
    <name type="scientific">Paenibacillus dokdonensis</name>
    <dbReference type="NCBI Taxonomy" id="2567944"/>
    <lineage>
        <taxon>Bacteria</taxon>
        <taxon>Bacillati</taxon>
        <taxon>Bacillota</taxon>
        <taxon>Bacilli</taxon>
        <taxon>Bacillales</taxon>
        <taxon>Paenibacillaceae</taxon>
        <taxon>Paenibacillus</taxon>
    </lineage>
</organism>
<name>A0ABU6GXF4_9BACL</name>
<accession>A0ABU6GXF4</accession>
<proteinExistence type="predicted"/>
<dbReference type="Proteomes" id="UP001344632">
    <property type="component" value="Unassembled WGS sequence"/>
</dbReference>